<keyword evidence="6" id="KW-0046">Antibiotic resistance</keyword>
<keyword evidence="5 6" id="KW-0472">Membrane</keyword>
<dbReference type="PANTHER" id="PTHR40277:SF1">
    <property type="entry name" value="BLL5419 PROTEIN"/>
    <property type="match status" value="1"/>
</dbReference>
<keyword evidence="6" id="KW-0443">Lipid metabolism</keyword>
<dbReference type="InterPro" id="IPR022791">
    <property type="entry name" value="L-PG_synthase/AglD"/>
</dbReference>
<dbReference type="GO" id="GO:0046677">
    <property type="term" value="P:response to antibiotic"/>
    <property type="evidence" value="ECO:0007669"/>
    <property type="project" value="UniProtKB-KW"/>
</dbReference>
<feature type="transmembrane region" description="Helical" evidence="6">
    <location>
        <begin position="148"/>
        <end position="167"/>
    </location>
</feature>
<dbReference type="RefSeq" id="WP_160358149.1">
    <property type="nucleotide sequence ID" value="NZ_WSRQ01000005.1"/>
</dbReference>
<name>A0A964W0Y6_9CLOT</name>
<dbReference type="GO" id="GO:0050071">
    <property type="term" value="F:phosphatidylglycerol lysyltransferase activity"/>
    <property type="evidence" value="ECO:0007669"/>
    <property type="project" value="UniProtKB-EC"/>
</dbReference>
<evidence type="ECO:0000256" key="5">
    <source>
        <dbReference type="ARBA" id="ARBA00023136"/>
    </source>
</evidence>
<keyword evidence="6" id="KW-0808">Transferase</keyword>
<evidence type="ECO:0000256" key="3">
    <source>
        <dbReference type="ARBA" id="ARBA00022692"/>
    </source>
</evidence>
<evidence type="ECO:0000256" key="6">
    <source>
        <dbReference type="RuleBase" id="RU363042"/>
    </source>
</evidence>
<comment type="catalytic activity">
    <reaction evidence="6">
        <text>L-lysyl-tRNA(Lys) + a 1,2-diacyl-sn-glycero-3-phospho-(1'-sn-glycerol) = a 1,2-diacyl-sn-glycero-3-phospho-1'-(3'-O-L-lysyl)-sn-glycerol + tRNA(Lys)</text>
        <dbReference type="Rhea" id="RHEA:10668"/>
        <dbReference type="Rhea" id="RHEA-COMP:9696"/>
        <dbReference type="Rhea" id="RHEA-COMP:9697"/>
        <dbReference type="ChEBI" id="CHEBI:64716"/>
        <dbReference type="ChEBI" id="CHEBI:75792"/>
        <dbReference type="ChEBI" id="CHEBI:78442"/>
        <dbReference type="ChEBI" id="CHEBI:78529"/>
        <dbReference type="EC" id="2.3.2.3"/>
    </reaction>
</comment>
<keyword evidence="2" id="KW-1003">Cell membrane</keyword>
<comment type="function">
    <text evidence="6">Catalyzes the transfer of a lysyl group from L-lysyl-tRNA(Lys) to membrane-bound phosphatidylglycerol (PG), which produces lysylphosphatidylglycerol (LPG), a major component of the bacterial membrane with a positive net charge. LPG synthesis contributes to bacterial virulence as it is involved in the resistance mechanism against cationic antimicrobial peptides (CAMP) produces by the host's immune system (defensins, cathelicidins) and by the competing microorganisms.</text>
</comment>
<comment type="subcellular location">
    <subcellularLocation>
        <location evidence="1 6">Cell membrane</location>
        <topology evidence="1 6">Multi-pass membrane protein</topology>
    </subcellularLocation>
</comment>
<evidence type="ECO:0000313" key="7">
    <source>
        <dbReference type="EMBL" id="MVX62871.1"/>
    </source>
</evidence>
<comment type="similarity">
    <text evidence="6">Belongs to the LPG synthase family.</text>
</comment>
<evidence type="ECO:0000256" key="1">
    <source>
        <dbReference type="ARBA" id="ARBA00004651"/>
    </source>
</evidence>
<evidence type="ECO:0000256" key="2">
    <source>
        <dbReference type="ARBA" id="ARBA00022475"/>
    </source>
</evidence>
<feature type="transmembrane region" description="Helical" evidence="6">
    <location>
        <begin position="115"/>
        <end position="136"/>
    </location>
</feature>
<keyword evidence="3 6" id="KW-0812">Transmembrane</keyword>
<dbReference type="EC" id="2.3.2.3" evidence="6"/>
<feature type="transmembrane region" description="Helical" evidence="6">
    <location>
        <begin position="212"/>
        <end position="237"/>
    </location>
</feature>
<dbReference type="EMBL" id="WSRQ01000005">
    <property type="protein sequence ID" value="MVX62871.1"/>
    <property type="molecule type" value="Genomic_DNA"/>
</dbReference>
<proteinExistence type="inferred from homology"/>
<organism evidence="7 8">
    <name type="scientific">Clostridium chromiireducens</name>
    <dbReference type="NCBI Taxonomy" id="225345"/>
    <lineage>
        <taxon>Bacteria</taxon>
        <taxon>Bacillati</taxon>
        <taxon>Bacillota</taxon>
        <taxon>Clostridia</taxon>
        <taxon>Eubacteriales</taxon>
        <taxon>Clostridiaceae</taxon>
        <taxon>Clostridium</taxon>
    </lineage>
</organism>
<evidence type="ECO:0000256" key="4">
    <source>
        <dbReference type="ARBA" id="ARBA00022989"/>
    </source>
</evidence>
<feature type="transmembrane region" description="Helical" evidence="6">
    <location>
        <begin position="6"/>
        <end position="28"/>
    </location>
</feature>
<protein>
    <recommendedName>
        <fullName evidence="6">Phosphatidylglycerol lysyltransferase</fullName>
        <ecNumber evidence="6">2.3.2.3</ecNumber>
    </recommendedName>
    <alternativeName>
        <fullName evidence="6">Lysylphosphatidylglycerol synthase</fullName>
    </alternativeName>
</protein>
<sequence>MKSNKVYYNTINIIAIILAFLFLGNLVFKNKESIISVYYINNKAGILVAGAITFCGIHILKILRFYLILLEEKLEFKRFIRIYIKTAFINITLPVKIGEIFRFYCYSNETNNYKVGLLSILLERFLDTCALLFFMLPFEILFRHQLSYVTLFLVIFIIIVFVIYNVFNPIYKSVNKFLILNVESNKSLKVLEVLEKQNEWYLYTKKLIKGRFLLIFFISFLAWALEYFFVYCVAMAVEFPFSIETFNTYINSAFIGRIDKALGIYTVLVAIVFGITMLIVYTINLRNRRNSCARKNICGV</sequence>
<dbReference type="Pfam" id="PF03706">
    <property type="entry name" value="LPG_synthase_TM"/>
    <property type="match status" value="1"/>
</dbReference>
<feature type="transmembrane region" description="Helical" evidence="6">
    <location>
        <begin position="40"/>
        <end position="60"/>
    </location>
</feature>
<gene>
    <name evidence="6" type="primary">mprF</name>
    <name evidence="7" type="ORF">GKZ28_04030</name>
</gene>
<accession>A0A964W0Y6</accession>
<comment type="caution">
    <text evidence="7">The sequence shown here is derived from an EMBL/GenBank/DDBJ whole genome shotgun (WGS) entry which is preliminary data.</text>
</comment>
<dbReference type="Proteomes" id="UP000656077">
    <property type="component" value="Unassembled WGS sequence"/>
</dbReference>
<feature type="transmembrane region" description="Helical" evidence="6">
    <location>
        <begin position="262"/>
        <end position="285"/>
    </location>
</feature>
<dbReference type="PANTHER" id="PTHR40277">
    <property type="entry name" value="BLL5419 PROTEIN"/>
    <property type="match status" value="1"/>
</dbReference>
<evidence type="ECO:0000313" key="8">
    <source>
        <dbReference type="Proteomes" id="UP000656077"/>
    </source>
</evidence>
<reference evidence="7" key="1">
    <citation type="submission" date="2019-12" db="EMBL/GenBank/DDBJ databases">
        <title>Microbes associate with the intestines of laboratory mice.</title>
        <authorList>
            <person name="Navarre W."/>
            <person name="Wong E."/>
        </authorList>
    </citation>
    <scope>NUCLEOTIDE SEQUENCE</scope>
    <source>
        <strain evidence="7">NM79_F5</strain>
    </source>
</reference>
<dbReference type="AlphaFoldDB" id="A0A964W0Y6"/>
<keyword evidence="4 6" id="KW-1133">Transmembrane helix</keyword>
<dbReference type="GO" id="GO:0006629">
    <property type="term" value="P:lipid metabolic process"/>
    <property type="evidence" value="ECO:0007669"/>
    <property type="project" value="UniProtKB-KW"/>
</dbReference>
<dbReference type="GO" id="GO:0005886">
    <property type="term" value="C:plasma membrane"/>
    <property type="evidence" value="ECO:0007669"/>
    <property type="project" value="UniProtKB-SubCell"/>
</dbReference>